<comment type="similarity">
    <text evidence="1">Belongs to the NmrA-type oxidoreductase family.</text>
</comment>
<protein>
    <submittedName>
        <fullName evidence="5">NAD(P)H-binding protein</fullName>
    </submittedName>
</protein>
<evidence type="ECO:0000313" key="6">
    <source>
        <dbReference type="Proteomes" id="UP000534306"/>
    </source>
</evidence>
<dbReference type="PANTHER" id="PTHR42748:SF3">
    <property type="entry name" value="BLL4366 PROTEIN"/>
    <property type="match status" value="1"/>
</dbReference>
<evidence type="ECO:0000259" key="3">
    <source>
        <dbReference type="Pfam" id="PF05368"/>
    </source>
</evidence>
<dbReference type="InterPro" id="IPR051164">
    <property type="entry name" value="NmrA-like_oxidored"/>
</dbReference>
<accession>A0A7Y4NZ11</accession>
<reference evidence="5 6" key="1">
    <citation type="submission" date="2020-05" db="EMBL/GenBank/DDBJ databases">
        <title>Genome sequence of Kribbella sandramycini ATCC 39419.</title>
        <authorList>
            <person name="Maclea K.S."/>
            <person name="Fair J.L."/>
        </authorList>
    </citation>
    <scope>NUCLEOTIDE SEQUENCE [LARGE SCALE GENOMIC DNA]</scope>
    <source>
        <strain evidence="5 6">ATCC 39419</strain>
    </source>
</reference>
<dbReference type="EMBL" id="JACHKF010000001">
    <property type="protein sequence ID" value="MBB6567689.1"/>
    <property type="molecule type" value="Genomic_DNA"/>
</dbReference>
<comment type="caution">
    <text evidence="5">The sequence shown here is derived from an EMBL/GenBank/DDBJ whole genome shotgun (WGS) entry which is preliminary data.</text>
</comment>
<organism evidence="5 6">
    <name type="scientific">Kribbella sandramycini</name>
    <dbReference type="NCBI Taxonomy" id="60450"/>
    <lineage>
        <taxon>Bacteria</taxon>
        <taxon>Bacillati</taxon>
        <taxon>Actinomycetota</taxon>
        <taxon>Actinomycetes</taxon>
        <taxon>Propionibacteriales</taxon>
        <taxon>Kribbellaceae</taxon>
        <taxon>Kribbella</taxon>
    </lineage>
</organism>
<evidence type="ECO:0000313" key="7">
    <source>
        <dbReference type="Proteomes" id="UP000553957"/>
    </source>
</evidence>
<sequence>MTSILVTGGTGALGRPTVEHLRDAGHSVRVLGRKTGAGLTTGDLTTGAGVRKAVEGADLIFHLATGLGRRDVHQARTLLAAAPATHIVFTSIVGVDRIPLAYYRAKLEVERLLAAREAPSTILRVTQFYNLLDRIFSLKIPFVIAPAVTLQPIAVEDVARRLTELAAQPLNGRAPDIGGPDQTPVVDLAREWAAARGSRRPIARLRLPGQTFAGYRGGAALVDGPPYGSTTFADYLAS</sequence>
<dbReference type="AlphaFoldDB" id="A0A7Y4NZ11"/>
<dbReference type="PANTHER" id="PTHR42748">
    <property type="entry name" value="NITROGEN METABOLITE REPRESSION PROTEIN NMRA FAMILY MEMBER"/>
    <property type="match status" value="1"/>
</dbReference>
<dbReference type="Proteomes" id="UP000553957">
    <property type="component" value="Unassembled WGS sequence"/>
</dbReference>
<name>A0A7Y4NZ11_9ACTN</name>
<dbReference type="Proteomes" id="UP000534306">
    <property type="component" value="Unassembled WGS sequence"/>
</dbReference>
<keyword evidence="6" id="KW-1185">Reference proteome</keyword>
<reference evidence="4 7" key="2">
    <citation type="submission" date="2020-08" db="EMBL/GenBank/DDBJ databases">
        <title>Sequencing the genomes of 1000 actinobacteria strains.</title>
        <authorList>
            <person name="Klenk H.-P."/>
        </authorList>
    </citation>
    <scope>NUCLEOTIDE SEQUENCE [LARGE SCALE GENOMIC DNA]</scope>
    <source>
        <strain evidence="4 7">DSM 15626</strain>
    </source>
</reference>
<dbReference type="RefSeq" id="WP_171671541.1">
    <property type="nucleotide sequence ID" value="NZ_BAAAGT010000003.1"/>
</dbReference>
<evidence type="ECO:0000313" key="5">
    <source>
        <dbReference type="EMBL" id="NOL39710.1"/>
    </source>
</evidence>
<evidence type="ECO:0000256" key="2">
    <source>
        <dbReference type="ARBA" id="ARBA00022857"/>
    </source>
</evidence>
<keyword evidence="2" id="KW-0521">NADP</keyword>
<feature type="domain" description="NmrA-like" evidence="3">
    <location>
        <begin position="3"/>
        <end position="135"/>
    </location>
</feature>
<dbReference type="EMBL" id="JABJRC010000001">
    <property type="protein sequence ID" value="NOL39710.1"/>
    <property type="molecule type" value="Genomic_DNA"/>
</dbReference>
<dbReference type="InterPro" id="IPR036291">
    <property type="entry name" value="NAD(P)-bd_dom_sf"/>
</dbReference>
<evidence type="ECO:0000256" key="1">
    <source>
        <dbReference type="ARBA" id="ARBA00006328"/>
    </source>
</evidence>
<dbReference type="InterPro" id="IPR008030">
    <property type="entry name" value="NmrA-like"/>
</dbReference>
<evidence type="ECO:0000313" key="4">
    <source>
        <dbReference type="EMBL" id="MBB6567689.1"/>
    </source>
</evidence>
<dbReference type="Gene3D" id="3.40.50.720">
    <property type="entry name" value="NAD(P)-binding Rossmann-like Domain"/>
    <property type="match status" value="1"/>
</dbReference>
<dbReference type="Pfam" id="PF05368">
    <property type="entry name" value="NmrA"/>
    <property type="match status" value="1"/>
</dbReference>
<proteinExistence type="inferred from homology"/>
<dbReference type="SUPFAM" id="SSF51735">
    <property type="entry name" value="NAD(P)-binding Rossmann-fold domains"/>
    <property type="match status" value="1"/>
</dbReference>
<gene>
    <name evidence="4" type="ORF">HNR71_003326</name>
    <name evidence="5" type="ORF">HPO96_05580</name>
</gene>